<organism evidence="2 3">
    <name type="scientific">Scleroderma citrinum Foug A</name>
    <dbReference type="NCBI Taxonomy" id="1036808"/>
    <lineage>
        <taxon>Eukaryota</taxon>
        <taxon>Fungi</taxon>
        <taxon>Dikarya</taxon>
        <taxon>Basidiomycota</taxon>
        <taxon>Agaricomycotina</taxon>
        <taxon>Agaricomycetes</taxon>
        <taxon>Agaricomycetidae</taxon>
        <taxon>Boletales</taxon>
        <taxon>Sclerodermatineae</taxon>
        <taxon>Sclerodermataceae</taxon>
        <taxon>Scleroderma</taxon>
    </lineage>
</organism>
<evidence type="ECO:0000259" key="1">
    <source>
        <dbReference type="Pfam" id="PF26640"/>
    </source>
</evidence>
<dbReference type="Pfam" id="PF26640">
    <property type="entry name" value="DUF8212"/>
    <property type="match status" value="1"/>
</dbReference>
<dbReference type="InterPro" id="IPR058525">
    <property type="entry name" value="DUF8212"/>
</dbReference>
<dbReference type="PANTHER" id="PTHR10622:SF10">
    <property type="entry name" value="HET DOMAIN-CONTAINING PROTEIN"/>
    <property type="match status" value="1"/>
</dbReference>
<accession>A0A0C3CX55</accession>
<protein>
    <recommendedName>
        <fullName evidence="1">DUF8212 domain-containing protein</fullName>
    </recommendedName>
</protein>
<dbReference type="InParanoid" id="A0A0C3CX55"/>
<reference evidence="2 3" key="1">
    <citation type="submission" date="2014-04" db="EMBL/GenBank/DDBJ databases">
        <authorList>
            <consortium name="DOE Joint Genome Institute"/>
            <person name="Kuo A."/>
            <person name="Kohler A."/>
            <person name="Nagy L.G."/>
            <person name="Floudas D."/>
            <person name="Copeland A."/>
            <person name="Barry K.W."/>
            <person name="Cichocki N."/>
            <person name="Veneault-Fourrey C."/>
            <person name="LaButti K."/>
            <person name="Lindquist E.A."/>
            <person name="Lipzen A."/>
            <person name="Lundell T."/>
            <person name="Morin E."/>
            <person name="Murat C."/>
            <person name="Sun H."/>
            <person name="Tunlid A."/>
            <person name="Henrissat B."/>
            <person name="Grigoriev I.V."/>
            <person name="Hibbett D.S."/>
            <person name="Martin F."/>
            <person name="Nordberg H.P."/>
            <person name="Cantor M.N."/>
            <person name="Hua S.X."/>
        </authorList>
    </citation>
    <scope>NUCLEOTIDE SEQUENCE [LARGE SCALE GENOMIC DNA]</scope>
    <source>
        <strain evidence="2 3">Foug A</strain>
    </source>
</reference>
<evidence type="ECO:0000313" key="2">
    <source>
        <dbReference type="EMBL" id="KIM53110.1"/>
    </source>
</evidence>
<dbReference type="HOGENOM" id="CLU_2211505_0_0_1"/>
<dbReference type="Proteomes" id="UP000053989">
    <property type="component" value="Unassembled WGS sequence"/>
</dbReference>
<dbReference type="STRING" id="1036808.A0A0C3CX55"/>
<keyword evidence="3" id="KW-1185">Reference proteome</keyword>
<dbReference type="PANTHER" id="PTHR10622">
    <property type="entry name" value="HET DOMAIN-CONTAINING PROTEIN"/>
    <property type="match status" value="1"/>
</dbReference>
<dbReference type="EMBL" id="KN822189">
    <property type="protein sequence ID" value="KIM53110.1"/>
    <property type="molecule type" value="Genomic_DNA"/>
</dbReference>
<name>A0A0C3CX55_9AGAM</name>
<proteinExistence type="predicted"/>
<feature type="domain" description="DUF8212" evidence="1">
    <location>
        <begin position="36"/>
        <end position="62"/>
    </location>
</feature>
<sequence length="107" mass="12177">MSWAAKRTTTRVEDRAYSLMGLLDVNMPMLYGEGKNAFHRLQLEIIRASNDQSIFAWDYSADDMRTGSILADDPSCFEECGAMELMTAEDVKAKMENGLLEITFRLR</sequence>
<reference evidence="3" key="2">
    <citation type="submission" date="2015-01" db="EMBL/GenBank/DDBJ databases">
        <title>Evolutionary Origins and Diversification of the Mycorrhizal Mutualists.</title>
        <authorList>
            <consortium name="DOE Joint Genome Institute"/>
            <consortium name="Mycorrhizal Genomics Consortium"/>
            <person name="Kohler A."/>
            <person name="Kuo A."/>
            <person name="Nagy L.G."/>
            <person name="Floudas D."/>
            <person name="Copeland A."/>
            <person name="Barry K.W."/>
            <person name="Cichocki N."/>
            <person name="Veneault-Fourrey C."/>
            <person name="LaButti K."/>
            <person name="Lindquist E.A."/>
            <person name="Lipzen A."/>
            <person name="Lundell T."/>
            <person name="Morin E."/>
            <person name="Murat C."/>
            <person name="Riley R."/>
            <person name="Ohm R."/>
            <person name="Sun H."/>
            <person name="Tunlid A."/>
            <person name="Henrissat B."/>
            <person name="Grigoriev I.V."/>
            <person name="Hibbett D.S."/>
            <person name="Martin F."/>
        </authorList>
    </citation>
    <scope>NUCLEOTIDE SEQUENCE [LARGE SCALE GENOMIC DNA]</scope>
    <source>
        <strain evidence="3">Foug A</strain>
    </source>
</reference>
<dbReference type="OrthoDB" id="2688706at2759"/>
<dbReference type="AlphaFoldDB" id="A0A0C3CX55"/>
<gene>
    <name evidence="2" type="ORF">SCLCIDRAFT_32114</name>
</gene>
<evidence type="ECO:0000313" key="3">
    <source>
        <dbReference type="Proteomes" id="UP000053989"/>
    </source>
</evidence>